<dbReference type="EMBL" id="JASBWU010000024">
    <property type="protein sequence ID" value="KAJ9112679.1"/>
    <property type="molecule type" value="Genomic_DNA"/>
</dbReference>
<protein>
    <submittedName>
        <fullName evidence="1">Uncharacterized protein</fullName>
    </submittedName>
</protein>
<dbReference type="Proteomes" id="UP001243375">
    <property type="component" value="Unassembled WGS sequence"/>
</dbReference>
<evidence type="ECO:0000313" key="2">
    <source>
        <dbReference type="Proteomes" id="UP001243375"/>
    </source>
</evidence>
<accession>A0ACC2WNF2</accession>
<sequence length="1802" mass="193782">MALTEKQNSREREYDAGRGATSAAPMHRLDADGFPVPPGDIMSTPPSARRRRTSRPADLELTPSSGASYAVPVSSPSSSTSTPRTTRSSIGRGLPSDMKGSGTRSGVEQDERDSRRVHRRVVTDSTQPMRDTKEQNHFLSRTDASTSGSRAVSYGYQHKDEHRPLPAPPSAFSTLNDALPSSNTSIQASSSSRSLLHPRTPARAHGTAASGHDLSADARSAMVSVSSSSSLFSPATPGQPDPRRLDRAGLIGVGELASTPRYTMHSSTHWNGSNAGERPAMADADQGVRTSRSETMNDGSERADILPSRSLDVVTPGSRRDRQVSGPRVRTMGTSTQQRAGGEGSRIRSQRAAGVPRLPSFGDLGGSFKVPTPTSAATPSASSSRSSSPPFAVRPQQHRQQPSSSTTASSTTPPTPSAHSILRQFGSTRDFSHLPPSPSSASIGKFMMKESASMGNLPMIASGNGEGGAYTTNRIQEWRTPSFAGSLKKGSKAVSAAGPGAEGQLQLDEETKEVIRRLDGLGKSSSGSLKRVQGHGVDGVQEQEKSGSGSIGLGIKSSASERGSLFSTQSSTSATNIQDSRGIKRAYATELPSVTIPTFKSHATTITSSSSSPSVTVPPVPPLPKLFQPTAHHVEQYTNRGKGVVRSTTMNDLGRTAAYYEPVRDTSDTAISPSYLTVPTAQEGRLSNSASSPTLATDAESGIMPAEKSPVFSVTSADSFDIPAPGATSRPRMMNKKWSFSSALNLVSSGSKQKLASSDLPSPGLPSSSATSSSTLDAATSPPSVFASPLSSTTDIESLAPPPLSHRSSSTSESGSTARVPPTSAEKAVLDQDGYMLPPSSNANANRRGTGPSLPFFRRSSSSSFQAPPLTTRQSTSSKGGQEPPLRHEKSATSISGSVSQQRKTVLGIGIPSFGSKRTPMAQESAIAEQQEMPYSQDGTGLRVRHERRGSFGWGGRKRGKTLSSPVEPQAVTFSSYPTGHAAFPSNLQPNHLAKKSALTSEPSKEDSKYNSYSLTSQRSALGHMTSRSNLPTSQSAMLPSVLGSPSRASPARQTYQSSTNSITSATPTRIPRIATKVQSTPASRSNATTPVTKKAINSRSTPATNDRHAAQRKATNGILGEYTTSGDKARTSAVRNYDLTLDLPRTEDSDQVEGKHKLSGSRHVSGSSFSSTKRVLPEPPVHSADSAGSERRNESSRRNTSFAVASDGSDTSRLAIRVPSSGPSRISQNSGNSSMSNLSRPGSSRAAVSRSGSPANSVVDEDEMLGDEEMAAFFKRQKARQAKGEKLGAELEALLNFPAPGMPVEAMSPHAFIKTHFDTLSLYERREILDYSTIWFSGSKSSKKASPDSSQNNYGYDDERGDYLINFGDHLAYRYEILGLLGKGSFGQVIQCRDYKTGDCVAVKIIRNKKRFHQQALVEVRILENLVQWDPEDKHNLIKIVEKFSFRSHLCIVTELLSLNLYELVKANNFVGFSTGLIRRFTVQMLSALQVMRNNRIIHCDLKPENILLRHPAKSGIKVIDFGSSCHEDERVYTYIQSRFYRSPEIILGMRYNTAIDMWSLGCILAEMHTGFPIFPGENEQEQLACIMELLGIPERHLVEKGERKRSFFDSHGQPRPVTNSKGKRRRPGTKTLTAVLKSDDPLFVDFITKCLIWDPERRLKPSSAMHHPWILASKKIRVSGHSPASSIPSTPRVLGPSRQYSVIEDTIIKKRSPGLTNNSGLSGSRSSLFPISGEASVKTFANRNLHQDMMKARISKPTPLMAKEKSGSSTLATLTYENDAVLSKPPKLRQLTGKSYKTPA</sequence>
<evidence type="ECO:0000313" key="1">
    <source>
        <dbReference type="EMBL" id="KAJ9112679.1"/>
    </source>
</evidence>
<comment type="caution">
    <text evidence="1">The sequence shown here is derived from an EMBL/GenBank/DDBJ whole genome shotgun (WGS) entry which is preliminary data.</text>
</comment>
<gene>
    <name evidence="1" type="ORF">QFC22_006181</name>
</gene>
<organism evidence="1 2">
    <name type="scientific">Naganishia vaughanmartiniae</name>
    <dbReference type="NCBI Taxonomy" id="1424756"/>
    <lineage>
        <taxon>Eukaryota</taxon>
        <taxon>Fungi</taxon>
        <taxon>Dikarya</taxon>
        <taxon>Basidiomycota</taxon>
        <taxon>Agaricomycotina</taxon>
        <taxon>Tremellomycetes</taxon>
        <taxon>Filobasidiales</taxon>
        <taxon>Filobasidiaceae</taxon>
        <taxon>Naganishia</taxon>
    </lineage>
</organism>
<reference evidence="1" key="1">
    <citation type="submission" date="2023-04" db="EMBL/GenBank/DDBJ databases">
        <title>Draft Genome sequencing of Naganishia species isolated from polar environments using Oxford Nanopore Technology.</title>
        <authorList>
            <person name="Leo P."/>
            <person name="Venkateswaran K."/>
        </authorList>
    </citation>
    <scope>NUCLEOTIDE SEQUENCE</scope>
    <source>
        <strain evidence="1">MNA-CCFEE 5425</strain>
    </source>
</reference>
<name>A0ACC2WNF2_9TREE</name>
<proteinExistence type="predicted"/>
<keyword evidence="2" id="KW-1185">Reference proteome</keyword>